<dbReference type="Proteomes" id="UP001566132">
    <property type="component" value="Unassembled WGS sequence"/>
</dbReference>
<dbReference type="EMBL" id="JBDJPC010000002">
    <property type="protein sequence ID" value="KAL1514272.1"/>
    <property type="molecule type" value="Genomic_DNA"/>
</dbReference>
<dbReference type="GO" id="GO:0031589">
    <property type="term" value="P:cell-substrate adhesion"/>
    <property type="evidence" value="ECO:0007669"/>
    <property type="project" value="UniProtKB-ARBA"/>
</dbReference>
<keyword evidence="3 13" id="KW-0812">Transmembrane</keyword>
<evidence type="ECO:0000256" key="8">
    <source>
        <dbReference type="ARBA" id="ARBA00023037"/>
    </source>
</evidence>
<keyword evidence="16" id="KW-1185">Reference proteome</keyword>
<dbReference type="GO" id="GO:0016020">
    <property type="term" value="C:membrane"/>
    <property type="evidence" value="ECO:0007669"/>
    <property type="project" value="UniProtKB-SubCell"/>
</dbReference>
<evidence type="ECO:0000259" key="14">
    <source>
        <dbReference type="Pfam" id="PF20805"/>
    </source>
</evidence>
<evidence type="ECO:0000256" key="13">
    <source>
        <dbReference type="RuleBase" id="RU003762"/>
    </source>
</evidence>
<evidence type="ECO:0000256" key="1">
    <source>
        <dbReference type="ARBA" id="ARBA00004479"/>
    </source>
</evidence>
<evidence type="ECO:0000256" key="6">
    <source>
        <dbReference type="ARBA" id="ARBA00022889"/>
    </source>
</evidence>
<comment type="caution">
    <text evidence="15">The sequence shown here is derived from an EMBL/GenBank/DDBJ whole genome shotgun (WGS) entry which is preliminary data.</text>
</comment>
<dbReference type="InterPro" id="IPR000413">
    <property type="entry name" value="Integrin_alpha"/>
</dbReference>
<evidence type="ECO:0000256" key="12">
    <source>
        <dbReference type="PROSITE-ProRule" id="PRU00803"/>
    </source>
</evidence>
<keyword evidence="7 13" id="KW-1133">Transmembrane helix</keyword>
<keyword evidence="6 13" id="KW-0130">Cell adhesion</keyword>
<feature type="transmembrane region" description="Helical" evidence="13">
    <location>
        <begin position="618"/>
        <end position="640"/>
    </location>
</feature>
<evidence type="ECO:0000313" key="16">
    <source>
        <dbReference type="Proteomes" id="UP001566132"/>
    </source>
</evidence>
<keyword evidence="4" id="KW-0732">Signal</keyword>
<keyword evidence="11" id="KW-0325">Glycoprotein</keyword>
<dbReference type="SUPFAM" id="SSF69318">
    <property type="entry name" value="Integrin alpha N-terminal domain"/>
    <property type="match status" value="1"/>
</dbReference>
<dbReference type="PROSITE" id="PS51470">
    <property type="entry name" value="FG_GAP"/>
    <property type="match status" value="2"/>
</dbReference>
<dbReference type="Gene3D" id="2.60.40.1510">
    <property type="entry name" value="ntegrin, alpha v. Chain A, domain 3"/>
    <property type="match status" value="1"/>
</dbReference>
<dbReference type="InterPro" id="IPR013517">
    <property type="entry name" value="FG-GAP"/>
</dbReference>
<reference evidence="15 16" key="1">
    <citation type="submission" date="2024-05" db="EMBL/GenBank/DDBJ databases">
        <title>Genetic variation in Jamaican populations of the coffee berry borer (Hypothenemus hampei).</title>
        <authorList>
            <person name="Errbii M."/>
            <person name="Myrie A."/>
        </authorList>
    </citation>
    <scope>NUCLEOTIDE SEQUENCE [LARGE SCALE GENOMIC DNA]</scope>
    <source>
        <strain evidence="15">JA-Hopewell-2020-01-JO</strain>
        <tissue evidence="15">Whole body</tissue>
    </source>
</reference>
<sequence length="689" mass="77392">MFEKIHIVASLEGEDIGSYFGSVLLASDVSGDKYIDLLVGAPMTSGKTWDEGNVYFYQALSSKSFMKSKILTGLSKMASRFGSAIASLGDIDLDGYNDVAISAPYEDDGIGAVYIYLGSSEGLQDEFSQRLFPGAFNIPGMESRGFGLGLSKGNDVDQNGYNDIAVGAYKTDQIFLFKTLSIIDYRITLTADINSIPSDTKNFTIQLCVIYTERSGKHVLAYVDFNVFLQPDYRSIKGNIDEIVQVPEGKLTCRNFTIELKRTVAMDITPFSINLKLNVARNDIIAHGEKFLNLKIPYSHGCGKDDVCNTQLSVVLKVDKNQIVLGEDKQIHLKVIAMNTGDPAYQCEIKFMLNNALELRNTKNCMNIEASNYTCSISDVLIGSIENEFVFDIRNLSPDMRLLEFMVQVTSLGVNNPKSKDIEAVQIPVVLESVPYLNGKVSPENIEIQENADNPEMEIIYQFSLGKRGPSPLSIDVNILIPLLMHGENYIFEVIDLEAKIENVQMSCSNSHSQVLDNVIQNFSFPINRTILITCDQSTECLQFSCNGEYVYDSRQIGMFKLKILLRSNLLIEKFKETFTTKDIIAFVPVVSQATLEDKIMTYKPFLIFVESNKRIALWIYIFAAILGLVLLILISLALYKCHFFDRIYKDKLERERILNSTRTSIEGECDEIQFLPMENHVKCEQECS</sequence>
<dbReference type="Pfam" id="PF01839">
    <property type="entry name" value="FG-GAP"/>
    <property type="match status" value="1"/>
</dbReference>
<name>A0ABD1F9J5_HYPHA</name>
<dbReference type="PANTHER" id="PTHR23220">
    <property type="entry name" value="INTEGRIN ALPHA"/>
    <property type="match status" value="1"/>
</dbReference>
<accession>A0ABD1F9J5</accession>
<dbReference type="Gene3D" id="2.130.10.130">
    <property type="entry name" value="Integrin alpha, N-terminal"/>
    <property type="match status" value="1"/>
</dbReference>
<keyword evidence="8 13" id="KW-0401">Integrin</keyword>
<dbReference type="GO" id="GO:0007157">
    <property type="term" value="P:heterophilic cell-cell adhesion via plasma membrane cell adhesion molecules"/>
    <property type="evidence" value="ECO:0007669"/>
    <property type="project" value="UniProtKB-ARBA"/>
</dbReference>
<evidence type="ECO:0000256" key="4">
    <source>
        <dbReference type="ARBA" id="ARBA00022729"/>
    </source>
</evidence>
<dbReference type="InterPro" id="IPR013519">
    <property type="entry name" value="Int_alpha_beta-p"/>
</dbReference>
<dbReference type="Pfam" id="PF20805">
    <property type="entry name" value="Integrin_A_Ig_2"/>
    <property type="match status" value="1"/>
</dbReference>
<evidence type="ECO:0000256" key="11">
    <source>
        <dbReference type="ARBA" id="ARBA00023180"/>
    </source>
</evidence>
<organism evidence="15 16">
    <name type="scientific">Hypothenemus hampei</name>
    <name type="common">Coffee berry borer</name>
    <dbReference type="NCBI Taxonomy" id="57062"/>
    <lineage>
        <taxon>Eukaryota</taxon>
        <taxon>Metazoa</taxon>
        <taxon>Ecdysozoa</taxon>
        <taxon>Arthropoda</taxon>
        <taxon>Hexapoda</taxon>
        <taxon>Insecta</taxon>
        <taxon>Pterygota</taxon>
        <taxon>Neoptera</taxon>
        <taxon>Endopterygota</taxon>
        <taxon>Coleoptera</taxon>
        <taxon>Polyphaga</taxon>
        <taxon>Cucujiformia</taxon>
        <taxon>Curculionidae</taxon>
        <taxon>Scolytinae</taxon>
        <taxon>Hypothenemus</taxon>
    </lineage>
</organism>
<evidence type="ECO:0000256" key="7">
    <source>
        <dbReference type="ARBA" id="ARBA00022989"/>
    </source>
</evidence>
<protein>
    <recommendedName>
        <fullName evidence="14">Integrin alpha second immunoglobulin-like domain-containing protein</fullName>
    </recommendedName>
</protein>
<dbReference type="InterPro" id="IPR032695">
    <property type="entry name" value="Integrin_dom_sf"/>
</dbReference>
<feature type="repeat" description="FG-GAP" evidence="12">
    <location>
        <begin position="6"/>
        <end position="66"/>
    </location>
</feature>
<feature type="repeat" description="FG-GAP" evidence="12">
    <location>
        <begin position="68"/>
        <end position="125"/>
    </location>
</feature>
<evidence type="ECO:0000256" key="3">
    <source>
        <dbReference type="ARBA" id="ARBA00022692"/>
    </source>
</evidence>
<evidence type="ECO:0000256" key="10">
    <source>
        <dbReference type="ARBA" id="ARBA00023170"/>
    </source>
</evidence>
<feature type="domain" description="Integrin alpha second immunoglobulin-like" evidence="14">
    <location>
        <begin position="302"/>
        <end position="424"/>
    </location>
</feature>
<dbReference type="InterPro" id="IPR048285">
    <property type="entry name" value="Integrin_alpha_Ig-like_2"/>
</dbReference>
<keyword evidence="10 13" id="KW-0675">Receptor</keyword>
<dbReference type="AlphaFoldDB" id="A0ABD1F9J5"/>
<dbReference type="Gene3D" id="1.20.5.930">
    <property type="entry name" value="Bicelle-embedded integrin alpha(iib) transmembrane segment"/>
    <property type="match status" value="1"/>
</dbReference>
<gene>
    <name evidence="15" type="ORF">ABEB36_003555</name>
</gene>
<dbReference type="PANTHER" id="PTHR23220:SF83">
    <property type="entry name" value="INTEGRIN ALPHA-PS3-RELATED"/>
    <property type="match status" value="1"/>
</dbReference>
<dbReference type="InterPro" id="IPR028994">
    <property type="entry name" value="Integrin_alpha_N"/>
</dbReference>
<comment type="subcellular location">
    <subcellularLocation>
        <location evidence="1 13">Membrane</location>
        <topology evidence="1 13">Single-pass type I membrane protein</topology>
    </subcellularLocation>
</comment>
<keyword evidence="5" id="KW-0677">Repeat</keyword>
<evidence type="ECO:0000256" key="2">
    <source>
        <dbReference type="ARBA" id="ARBA00008054"/>
    </source>
</evidence>
<dbReference type="SUPFAM" id="SSF69179">
    <property type="entry name" value="Integrin domains"/>
    <property type="match status" value="1"/>
</dbReference>
<evidence type="ECO:0000256" key="5">
    <source>
        <dbReference type="ARBA" id="ARBA00022737"/>
    </source>
</evidence>
<dbReference type="PRINTS" id="PR01185">
    <property type="entry name" value="INTEGRINA"/>
</dbReference>
<comment type="similarity">
    <text evidence="2 13">Belongs to the integrin alpha chain family.</text>
</comment>
<proteinExistence type="inferred from homology"/>
<dbReference type="SMART" id="SM00191">
    <property type="entry name" value="Int_alpha"/>
    <property type="match status" value="3"/>
</dbReference>
<dbReference type="GO" id="GO:0007229">
    <property type="term" value="P:integrin-mediated signaling pathway"/>
    <property type="evidence" value="ECO:0007669"/>
    <property type="project" value="UniProtKB-KW"/>
</dbReference>
<evidence type="ECO:0000313" key="15">
    <source>
        <dbReference type="EMBL" id="KAL1514272.1"/>
    </source>
</evidence>
<keyword evidence="9 13" id="KW-0472">Membrane</keyword>
<evidence type="ECO:0000256" key="9">
    <source>
        <dbReference type="ARBA" id="ARBA00023136"/>
    </source>
</evidence>